<accession>A0A4R4QFP2</accession>
<dbReference type="OrthoDB" id="3215396at2"/>
<name>A0A4R4QFP2_9ACTN</name>
<dbReference type="EMBL" id="SMKA01000010">
    <property type="protein sequence ID" value="TDC34033.1"/>
    <property type="molecule type" value="Genomic_DNA"/>
</dbReference>
<feature type="region of interest" description="Disordered" evidence="1">
    <location>
        <begin position="1"/>
        <end position="38"/>
    </location>
</feature>
<organism evidence="2 3">
    <name type="scientific">Kribbella albertanoniae</name>
    <dbReference type="NCBI Taxonomy" id="1266829"/>
    <lineage>
        <taxon>Bacteria</taxon>
        <taxon>Bacillati</taxon>
        <taxon>Actinomycetota</taxon>
        <taxon>Actinomycetes</taxon>
        <taxon>Propionibacteriales</taxon>
        <taxon>Kribbellaceae</taxon>
        <taxon>Kribbella</taxon>
    </lineage>
</organism>
<dbReference type="RefSeq" id="WP_132402455.1">
    <property type="nucleotide sequence ID" value="NZ_SMKA01000010.1"/>
</dbReference>
<evidence type="ECO:0000313" key="3">
    <source>
        <dbReference type="Proteomes" id="UP000295075"/>
    </source>
</evidence>
<sequence>MTHSAPPEPEHPDGVISRPSSVLRSSTDTTDNDLKPRLADFAPGSPDAFLAFDWRVLDDLASVPIEPDETEAEAAARRAIDIQLLAFLTDGRLTGDDLQTCYKKVCRRLSAHAYQVLVGWAKTGQIFTKCGTSMTPIMHPHPGWSNEDIDMVVKDTVIETARTFKTAGLRAWDPDGGRSPQSFFIEHCTQNFPRIYNRWLKEHIISAELHHLGDDEPGFDQLPGQAPDPVDVAACHDQIDRAISELKDPQLREFVGLQAVGYEPAEARNLAGLTRKAESYRLAKYRRHLEGDSPPSPASADSDDRA</sequence>
<feature type="compositionally biased region" description="Polar residues" evidence="1">
    <location>
        <begin position="18"/>
        <end position="29"/>
    </location>
</feature>
<feature type="region of interest" description="Disordered" evidence="1">
    <location>
        <begin position="285"/>
        <end position="306"/>
    </location>
</feature>
<comment type="caution">
    <text evidence="2">The sequence shown here is derived from an EMBL/GenBank/DDBJ whole genome shotgun (WGS) entry which is preliminary data.</text>
</comment>
<protein>
    <submittedName>
        <fullName evidence="2">Uncharacterized protein</fullName>
    </submittedName>
</protein>
<reference evidence="2 3" key="1">
    <citation type="submission" date="2019-03" db="EMBL/GenBank/DDBJ databases">
        <title>Draft genome sequences of novel Actinobacteria.</title>
        <authorList>
            <person name="Sahin N."/>
            <person name="Ay H."/>
            <person name="Saygin H."/>
        </authorList>
    </citation>
    <scope>NUCLEOTIDE SEQUENCE [LARGE SCALE GENOMIC DNA]</scope>
    <source>
        <strain evidence="2 3">JCM 30547</strain>
    </source>
</reference>
<dbReference type="AlphaFoldDB" id="A0A4R4QFP2"/>
<proteinExistence type="predicted"/>
<keyword evidence="3" id="KW-1185">Reference proteome</keyword>
<gene>
    <name evidence="2" type="ORF">E1261_04825</name>
</gene>
<evidence type="ECO:0000256" key="1">
    <source>
        <dbReference type="SAM" id="MobiDB-lite"/>
    </source>
</evidence>
<dbReference type="Proteomes" id="UP000295075">
    <property type="component" value="Unassembled WGS sequence"/>
</dbReference>
<evidence type="ECO:0000313" key="2">
    <source>
        <dbReference type="EMBL" id="TDC34033.1"/>
    </source>
</evidence>